<dbReference type="PANTHER" id="PTHR47691:SF3">
    <property type="entry name" value="HTH-TYPE TRANSCRIPTIONAL REGULATOR RV0890C-RELATED"/>
    <property type="match status" value="1"/>
</dbReference>
<dbReference type="SMART" id="SM00382">
    <property type="entry name" value="AAA"/>
    <property type="match status" value="1"/>
</dbReference>
<accession>A0ABV5ZU19</accession>
<dbReference type="SMART" id="SM00530">
    <property type="entry name" value="HTH_XRE"/>
    <property type="match status" value="1"/>
</dbReference>
<dbReference type="PROSITE" id="PS50943">
    <property type="entry name" value="HTH_CROC1"/>
    <property type="match status" value="1"/>
</dbReference>
<dbReference type="SUPFAM" id="SSF52540">
    <property type="entry name" value="P-loop containing nucleoside triphosphate hydrolases"/>
    <property type="match status" value="1"/>
</dbReference>
<dbReference type="InterPro" id="IPR010982">
    <property type="entry name" value="Lambda_DNA-bd_dom_sf"/>
</dbReference>
<evidence type="ECO:0000313" key="2">
    <source>
        <dbReference type="EMBL" id="MFB9903673.1"/>
    </source>
</evidence>
<organism evidence="2 3">
    <name type="scientific">Allokutzneria oryzae</name>
    <dbReference type="NCBI Taxonomy" id="1378989"/>
    <lineage>
        <taxon>Bacteria</taxon>
        <taxon>Bacillati</taxon>
        <taxon>Actinomycetota</taxon>
        <taxon>Actinomycetes</taxon>
        <taxon>Pseudonocardiales</taxon>
        <taxon>Pseudonocardiaceae</taxon>
        <taxon>Allokutzneria</taxon>
    </lineage>
</organism>
<name>A0ABV5ZU19_9PSEU</name>
<dbReference type="Gene3D" id="3.40.50.300">
    <property type="entry name" value="P-loop containing nucleotide triphosphate hydrolases"/>
    <property type="match status" value="1"/>
</dbReference>
<sequence>MDTTTFGDFLRFYRLRSSMTQEELSERTGISVRTISDMERGRVRNPQRRTVELLVNGLELVEEEASEFAEVARAGRRMAVAADKPGPPDVPQVGAACALPPVLIELTGRDAELRALDEFARDATSSSRLQVAVIHGLPGAGKTALALDAGHRLEGQFGNGCLFLDLHGMGREPLSPDRVVHRLLRGFGVGERKIPTDYEDRLALYRSLLRERTVLLVLDNAACEAQVRPLLATSPGSMVLVTSQNTLAGLDARHRLALGVFDDDRAIELLGLVAGRDRVAAEPDAAQRVATLCGGVPLALLIAGNRLASRPQWTIAHLADQLEDERRRLSVLTAGDLQVRTAFEISYHHLDPAAATMFRRLALVPGPDTSVELAAVVSGLPVDVAEMTLERLADASLLGFSGTCGRYTSHELLRVFARERLELCESPEDVATATERMQDWLLAVATKAALFFDHDRTEAPGAVDGPDPVHCREAAARWLAQEQAHWLGALRSAAARGEHRKVLDLAAAMHWYSDLRGTGDLWREVFDAGATAARALGDVRATAEQSNYVCWALYALCGQPDEALAAHHLAVEAAVEAGDLVAEAWAWSYRSAIELRLSSPREAIRYSRRAVDLFERARYSNGYHLALSLLGRQLHMAGEFTEAVAVHRRSVAHYRSAATAPGNDELLSMVLTRLAESLAASGDVPSALEFLDEAESLFRKHEVTTGVARVRYLRGVALIGAGRPAEAAEQLLSALDEARWAETRIEILVRLAELSDECGEPARARMHRVRALAECSRYNTPGVRITAGKLAAELGITCPSQPVPDPS</sequence>
<dbReference type="Gene3D" id="1.10.260.40">
    <property type="entry name" value="lambda repressor-like DNA-binding domains"/>
    <property type="match status" value="1"/>
</dbReference>
<protein>
    <submittedName>
        <fullName evidence="2">Helix-turn-helix domain-containing protein</fullName>
    </submittedName>
</protein>
<keyword evidence="3" id="KW-1185">Reference proteome</keyword>
<dbReference type="CDD" id="cd00093">
    <property type="entry name" value="HTH_XRE"/>
    <property type="match status" value="1"/>
</dbReference>
<dbReference type="PRINTS" id="PR00364">
    <property type="entry name" value="DISEASERSIST"/>
</dbReference>
<dbReference type="Gene3D" id="1.25.40.10">
    <property type="entry name" value="Tetratricopeptide repeat domain"/>
    <property type="match status" value="1"/>
</dbReference>
<dbReference type="SUPFAM" id="SSF48452">
    <property type="entry name" value="TPR-like"/>
    <property type="match status" value="2"/>
</dbReference>
<dbReference type="SUPFAM" id="SSF47413">
    <property type="entry name" value="lambda repressor-like DNA-binding domains"/>
    <property type="match status" value="1"/>
</dbReference>
<dbReference type="EMBL" id="JBHLZU010000006">
    <property type="protein sequence ID" value="MFB9903673.1"/>
    <property type="molecule type" value="Genomic_DNA"/>
</dbReference>
<reference evidence="2 3" key="1">
    <citation type="submission" date="2024-09" db="EMBL/GenBank/DDBJ databases">
        <authorList>
            <person name="Sun Q."/>
            <person name="Mori K."/>
        </authorList>
    </citation>
    <scope>NUCLEOTIDE SEQUENCE [LARGE SCALE GENOMIC DNA]</scope>
    <source>
        <strain evidence="2 3">TBRC 7907</strain>
    </source>
</reference>
<evidence type="ECO:0000313" key="3">
    <source>
        <dbReference type="Proteomes" id="UP001589693"/>
    </source>
</evidence>
<gene>
    <name evidence="2" type="ORF">ACFFQA_06970</name>
</gene>
<dbReference type="RefSeq" id="WP_377850828.1">
    <property type="nucleotide sequence ID" value="NZ_JBHLZU010000006.1"/>
</dbReference>
<dbReference type="Pfam" id="PF13560">
    <property type="entry name" value="HTH_31"/>
    <property type="match status" value="1"/>
</dbReference>
<evidence type="ECO:0000259" key="1">
    <source>
        <dbReference type="PROSITE" id="PS50943"/>
    </source>
</evidence>
<dbReference type="InterPro" id="IPR019734">
    <property type="entry name" value="TPR_rpt"/>
</dbReference>
<dbReference type="InterPro" id="IPR027417">
    <property type="entry name" value="P-loop_NTPase"/>
</dbReference>
<feature type="domain" description="HTH cro/C1-type" evidence="1">
    <location>
        <begin position="10"/>
        <end position="68"/>
    </location>
</feature>
<dbReference type="InterPro" id="IPR001387">
    <property type="entry name" value="Cro/C1-type_HTH"/>
</dbReference>
<comment type="caution">
    <text evidence="2">The sequence shown here is derived from an EMBL/GenBank/DDBJ whole genome shotgun (WGS) entry which is preliminary data.</text>
</comment>
<dbReference type="SMART" id="SM00028">
    <property type="entry name" value="TPR"/>
    <property type="match status" value="4"/>
</dbReference>
<dbReference type="InterPro" id="IPR011990">
    <property type="entry name" value="TPR-like_helical_dom_sf"/>
</dbReference>
<proteinExistence type="predicted"/>
<dbReference type="InterPro" id="IPR003593">
    <property type="entry name" value="AAA+_ATPase"/>
</dbReference>
<dbReference type="PANTHER" id="PTHR47691">
    <property type="entry name" value="REGULATOR-RELATED"/>
    <property type="match status" value="1"/>
</dbReference>
<dbReference type="Proteomes" id="UP001589693">
    <property type="component" value="Unassembled WGS sequence"/>
</dbReference>